<evidence type="ECO:0000256" key="8">
    <source>
        <dbReference type="ARBA" id="ARBA00023157"/>
    </source>
</evidence>
<dbReference type="Gene3D" id="3.30.43.10">
    <property type="entry name" value="Uridine Diphospho-n-acetylenolpyruvylglucosamine Reductase, domain 2"/>
    <property type="match status" value="1"/>
</dbReference>
<dbReference type="InterPro" id="IPR012951">
    <property type="entry name" value="BBE"/>
</dbReference>
<name>A0A8S0URM7_OLEEU</name>
<evidence type="ECO:0000313" key="12">
    <source>
        <dbReference type="EMBL" id="CAA3021366.1"/>
    </source>
</evidence>
<evidence type="ECO:0000256" key="4">
    <source>
        <dbReference type="ARBA" id="ARBA00022589"/>
    </source>
</evidence>
<gene>
    <name evidence="12" type="ORF">OLEA9_A028846</name>
</gene>
<dbReference type="InterPro" id="IPR016166">
    <property type="entry name" value="FAD-bd_PCMH"/>
</dbReference>
<dbReference type="Pfam" id="PF08031">
    <property type="entry name" value="BBE"/>
    <property type="match status" value="1"/>
</dbReference>
<evidence type="ECO:0000256" key="5">
    <source>
        <dbReference type="ARBA" id="ARBA00022630"/>
    </source>
</evidence>
<dbReference type="Proteomes" id="UP000594638">
    <property type="component" value="Unassembled WGS sequence"/>
</dbReference>
<evidence type="ECO:0000256" key="1">
    <source>
        <dbReference type="ARBA" id="ARBA00001974"/>
    </source>
</evidence>
<keyword evidence="13" id="KW-1185">Reference proteome</keyword>
<comment type="pathway">
    <text evidence="2">Alkaloid biosynthesis.</text>
</comment>
<reference evidence="12 13" key="1">
    <citation type="submission" date="2019-12" db="EMBL/GenBank/DDBJ databases">
        <authorList>
            <person name="Alioto T."/>
            <person name="Alioto T."/>
            <person name="Gomez Garrido J."/>
        </authorList>
    </citation>
    <scope>NUCLEOTIDE SEQUENCE [LARGE SCALE GENOMIC DNA]</scope>
</reference>
<evidence type="ECO:0000256" key="9">
    <source>
        <dbReference type="ARBA" id="ARBA00023180"/>
    </source>
</evidence>
<proteinExistence type="inferred from homology"/>
<dbReference type="SUPFAM" id="SSF56176">
    <property type="entry name" value="FAD-binding/transporter-associated domain-like"/>
    <property type="match status" value="1"/>
</dbReference>
<dbReference type="GO" id="GO:0016491">
    <property type="term" value="F:oxidoreductase activity"/>
    <property type="evidence" value="ECO:0007669"/>
    <property type="project" value="InterPro"/>
</dbReference>
<keyword evidence="5" id="KW-0285">Flavoprotein</keyword>
<feature type="signal peptide" evidence="10">
    <location>
        <begin position="1"/>
        <end position="24"/>
    </location>
</feature>
<dbReference type="OrthoDB" id="407275at2759"/>
<keyword evidence="6 10" id="KW-0732">Signal</keyword>
<organism evidence="12 13">
    <name type="scientific">Olea europaea subsp. europaea</name>
    <dbReference type="NCBI Taxonomy" id="158383"/>
    <lineage>
        <taxon>Eukaryota</taxon>
        <taxon>Viridiplantae</taxon>
        <taxon>Streptophyta</taxon>
        <taxon>Embryophyta</taxon>
        <taxon>Tracheophyta</taxon>
        <taxon>Spermatophyta</taxon>
        <taxon>Magnoliopsida</taxon>
        <taxon>eudicotyledons</taxon>
        <taxon>Gunneridae</taxon>
        <taxon>Pentapetalae</taxon>
        <taxon>asterids</taxon>
        <taxon>lamiids</taxon>
        <taxon>Lamiales</taxon>
        <taxon>Oleaceae</taxon>
        <taxon>Oleeae</taxon>
        <taxon>Olea</taxon>
    </lineage>
</organism>
<evidence type="ECO:0000259" key="11">
    <source>
        <dbReference type="PROSITE" id="PS51387"/>
    </source>
</evidence>
<evidence type="ECO:0000256" key="2">
    <source>
        <dbReference type="ARBA" id="ARBA00004913"/>
    </source>
</evidence>
<sequence length="526" mass="59483">MQILAGILSLFLLAFISISGASSAHNKNDFLECLTLQFQSFNSDSDSIYTPKNASYLSILQSTIWNLRAASNSGQKPVIIITPYHESQIQAAIYCSKKHGIQLKVRSGGHDYEGLSYISQTPFFIVDMRNLRSISIDTEKNTVWVQTGATLGELYYTISQKSKTLAFTAGVCPTVGVGGHFSGGGYGMMSRKHGIAADHIIDAKLIDANGKILDRESMGEDLFWAIRGGGGTSFGIVVAFNVKLIVIPETVTVFNVSRTLEQNATQLVHRWQYVAHKIDNNLLLRLFLRSFNASNGKRTIGAFFTSLYLGRVDDLLPIMQQKFPELGLVKEDCIEMPWIESTLFFAGLQGESLDVLLSRTQLSTAYSKGKSDYVMQPIPEHGLKRIWKFLDEEDENRAELQFSPYGGRINDFSESEIPFPHRSGNIFMIHYAVGWAQNAESQRHINWIRRLYSFMARYVSKSPRAAYFNYRDLDIGMNNIKGNTSYRQASVWGFKYFKNNFRRLVNVKKKVDPTNFFWNEQSILPM</sequence>
<evidence type="ECO:0000256" key="6">
    <source>
        <dbReference type="ARBA" id="ARBA00022729"/>
    </source>
</evidence>
<dbReference type="Gramene" id="OE9A028846T1">
    <property type="protein sequence ID" value="OE9A028846C1"/>
    <property type="gene ID" value="OE9A028846"/>
</dbReference>
<dbReference type="InterPro" id="IPR036318">
    <property type="entry name" value="FAD-bd_PCMH-like_sf"/>
</dbReference>
<comment type="caution">
    <text evidence="12">The sequence shown here is derived from an EMBL/GenBank/DDBJ whole genome shotgun (WGS) entry which is preliminary data.</text>
</comment>
<dbReference type="Pfam" id="PF01565">
    <property type="entry name" value="FAD_binding_4"/>
    <property type="match status" value="1"/>
</dbReference>
<evidence type="ECO:0000256" key="10">
    <source>
        <dbReference type="SAM" id="SignalP"/>
    </source>
</evidence>
<keyword evidence="8" id="KW-1015">Disulfide bond</keyword>
<accession>A0A8S0URM7</accession>
<dbReference type="PROSITE" id="PS51387">
    <property type="entry name" value="FAD_PCMH"/>
    <property type="match status" value="1"/>
</dbReference>
<dbReference type="AlphaFoldDB" id="A0A8S0URM7"/>
<keyword evidence="9" id="KW-0325">Glycoprotein</keyword>
<feature type="chain" id="PRO_5035934563" evidence="10">
    <location>
        <begin position="25"/>
        <end position="526"/>
    </location>
</feature>
<dbReference type="InterPro" id="IPR016167">
    <property type="entry name" value="FAD-bd_PCMH_sub1"/>
</dbReference>
<dbReference type="InterPro" id="IPR016169">
    <property type="entry name" value="FAD-bd_PCMH_sub2"/>
</dbReference>
<dbReference type="EMBL" id="CACTIH010009053">
    <property type="protein sequence ID" value="CAA3021366.1"/>
    <property type="molecule type" value="Genomic_DNA"/>
</dbReference>
<dbReference type="PANTHER" id="PTHR32448">
    <property type="entry name" value="OS08G0158400 PROTEIN"/>
    <property type="match status" value="1"/>
</dbReference>
<feature type="domain" description="FAD-binding PCMH-type" evidence="11">
    <location>
        <begin position="73"/>
        <end position="247"/>
    </location>
</feature>
<dbReference type="InterPro" id="IPR006094">
    <property type="entry name" value="Oxid_FAD_bind_N"/>
</dbReference>
<keyword evidence="4" id="KW-0017">Alkaloid metabolism</keyword>
<evidence type="ECO:0000256" key="7">
    <source>
        <dbReference type="ARBA" id="ARBA00022827"/>
    </source>
</evidence>
<evidence type="ECO:0000256" key="3">
    <source>
        <dbReference type="ARBA" id="ARBA00005466"/>
    </source>
</evidence>
<dbReference type="Gene3D" id="3.40.462.20">
    <property type="match status" value="1"/>
</dbReference>
<dbReference type="GO" id="GO:0071949">
    <property type="term" value="F:FAD binding"/>
    <property type="evidence" value="ECO:0007669"/>
    <property type="project" value="InterPro"/>
</dbReference>
<dbReference type="Gene3D" id="3.30.465.10">
    <property type="match status" value="1"/>
</dbReference>
<comment type="cofactor">
    <cofactor evidence="1">
        <name>FAD</name>
        <dbReference type="ChEBI" id="CHEBI:57692"/>
    </cofactor>
</comment>
<comment type="similarity">
    <text evidence="3">Belongs to the oxygen-dependent FAD-linked oxidoreductase family.</text>
</comment>
<evidence type="ECO:0000313" key="13">
    <source>
        <dbReference type="Proteomes" id="UP000594638"/>
    </source>
</evidence>
<dbReference type="FunFam" id="3.30.43.10:FF:000004">
    <property type="entry name" value="Berberine bridge enzyme-like 15"/>
    <property type="match status" value="1"/>
</dbReference>
<protein>
    <submittedName>
        <fullName evidence="12">Berberine bridge enzyme-like 18</fullName>
    </submittedName>
</protein>
<keyword evidence="7" id="KW-0274">FAD</keyword>